<evidence type="ECO:0000313" key="2">
    <source>
        <dbReference type="EMBL" id="MCP9764359.1"/>
    </source>
</evidence>
<sequence length="356" mass="41303">MISDEAKEIRTGEEIDISSLEFFLNQNIEHFGKITGIKQFPGGYSNLTYLILTENKNYVLRKPPKGAKAIKGGHNMHREYEILESLTKAGFDKIPKPIFYTGDESVLGSEFYLMQKLEGTILRNSEFKKQKEFLNPELMAKLSQQICETQAELHKIKIENTPLQNIGKPDGYIARQVTGWHDRYLNAKTDDIETELLVFNWLTENMPVEIKPTLLHNDFKYDNVIFDIENQKILAILDWEMATIGDPRMDIGTSLSYWCEAGDGDFEKNFNLSWLPGNYTREEYVAHYQKINPELDLSNILYFYVFGLFKNAIIIQQIYARYKRGLTDDMRFANLILGVKALMLKSYNSILENRML</sequence>
<dbReference type="InterPro" id="IPR002575">
    <property type="entry name" value="Aminoglycoside_PTrfase"/>
</dbReference>
<dbReference type="AlphaFoldDB" id="A0AAE3H3B5"/>
<comment type="caution">
    <text evidence="2">The sequence shown here is derived from an EMBL/GenBank/DDBJ whole genome shotgun (WGS) entry which is preliminary data.</text>
</comment>
<evidence type="ECO:0000259" key="1">
    <source>
        <dbReference type="Pfam" id="PF01636"/>
    </source>
</evidence>
<dbReference type="InterPro" id="IPR052898">
    <property type="entry name" value="ACAD10-like"/>
</dbReference>
<dbReference type="Proteomes" id="UP001204144">
    <property type="component" value="Unassembled WGS sequence"/>
</dbReference>
<dbReference type="Gene3D" id="3.30.200.20">
    <property type="entry name" value="Phosphorylase Kinase, domain 1"/>
    <property type="match status" value="1"/>
</dbReference>
<dbReference type="RefSeq" id="WP_255038046.1">
    <property type="nucleotide sequence ID" value="NZ_RJUF01000173.1"/>
</dbReference>
<keyword evidence="3" id="KW-1185">Reference proteome</keyword>
<dbReference type="Gene3D" id="3.90.1200.10">
    <property type="match status" value="1"/>
</dbReference>
<evidence type="ECO:0000313" key="3">
    <source>
        <dbReference type="Proteomes" id="UP001204144"/>
    </source>
</evidence>
<gene>
    <name evidence="2" type="ORF">EGI31_15550</name>
</gene>
<dbReference type="Pfam" id="PF01636">
    <property type="entry name" value="APH"/>
    <property type="match status" value="1"/>
</dbReference>
<dbReference type="InterPro" id="IPR041726">
    <property type="entry name" value="ACAD10_11_N"/>
</dbReference>
<dbReference type="PROSITE" id="PS00108">
    <property type="entry name" value="PROTEIN_KINASE_ST"/>
    <property type="match status" value="1"/>
</dbReference>
<dbReference type="CDD" id="cd05154">
    <property type="entry name" value="ACAD10_11_N-like"/>
    <property type="match status" value="1"/>
</dbReference>
<feature type="domain" description="Aminoglycoside phosphotransferase" evidence="1">
    <location>
        <begin position="37"/>
        <end position="280"/>
    </location>
</feature>
<protein>
    <submittedName>
        <fullName evidence="2">Phosphotransferase family protein</fullName>
    </submittedName>
</protein>
<dbReference type="GO" id="GO:0004672">
    <property type="term" value="F:protein kinase activity"/>
    <property type="evidence" value="ECO:0007669"/>
    <property type="project" value="InterPro"/>
</dbReference>
<dbReference type="PANTHER" id="PTHR47829:SF1">
    <property type="entry name" value="HAD FAMILY PHOSPHATASE"/>
    <property type="match status" value="1"/>
</dbReference>
<accession>A0AAE3H3B5</accession>
<proteinExistence type="predicted"/>
<name>A0AAE3H3B5_9BACT</name>
<dbReference type="InterPro" id="IPR011009">
    <property type="entry name" value="Kinase-like_dom_sf"/>
</dbReference>
<organism evidence="2 3">
    <name type="scientific">Lacihabitans soyangensis</name>
    <dbReference type="NCBI Taxonomy" id="869394"/>
    <lineage>
        <taxon>Bacteria</taxon>
        <taxon>Pseudomonadati</taxon>
        <taxon>Bacteroidota</taxon>
        <taxon>Cytophagia</taxon>
        <taxon>Cytophagales</taxon>
        <taxon>Leadbetterellaceae</taxon>
        <taxon>Lacihabitans</taxon>
    </lineage>
</organism>
<dbReference type="PANTHER" id="PTHR47829">
    <property type="entry name" value="HYDROLASE, PUTATIVE (AFU_ORTHOLOGUE AFUA_1G12880)-RELATED"/>
    <property type="match status" value="1"/>
</dbReference>
<dbReference type="InterPro" id="IPR008271">
    <property type="entry name" value="Ser/Thr_kinase_AS"/>
</dbReference>
<dbReference type="SUPFAM" id="SSF56112">
    <property type="entry name" value="Protein kinase-like (PK-like)"/>
    <property type="match status" value="1"/>
</dbReference>
<dbReference type="EMBL" id="RJUF01000173">
    <property type="protein sequence ID" value="MCP9764359.1"/>
    <property type="molecule type" value="Genomic_DNA"/>
</dbReference>
<reference evidence="2 3" key="1">
    <citation type="submission" date="2018-11" db="EMBL/GenBank/DDBJ databases">
        <title>Novel bacteria species description.</title>
        <authorList>
            <person name="Han J.-H."/>
        </authorList>
    </citation>
    <scope>NUCLEOTIDE SEQUENCE [LARGE SCALE GENOMIC DNA]</scope>
    <source>
        <strain evidence="2 3">KCTC23259</strain>
    </source>
</reference>